<proteinExistence type="predicted"/>
<keyword evidence="3" id="KW-1185">Reference proteome</keyword>
<evidence type="ECO:0000313" key="2">
    <source>
        <dbReference type="EMBL" id="MPY68182.1"/>
    </source>
</evidence>
<sequence length="245" mass="26731">MLRRGMHALRFSLMLLVLGSVALAPVGVQAAPVGMPLPSGWLTRLVGLLPQPGQSAQLMDWQASRLIMTLTGRVAELGGDREALRTIMNKFQRGEKLAYDPRLGISRAEFDSYLLFEPALAPTGKRIKLPATREGSRLRFGDVAGLDGVLRGLEIDLLTGELRAPEGFSGKPQIFAADNAQERALDVQSGFEWNLRGNNPYTQNGINLIVQLVSLKGGQTVLSVSRFSMMNGRTSDGRVIVQYAR</sequence>
<evidence type="ECO:0000313" key="3">
    <source>
        <dbReference type="Proteomes" id="UP000484842"/>
    </source>
</evidence>
<comment type="caution">
    <text evidence="2">The sequence shown here is derived from an EMBL/GenBank/DDBJ whole genome shotgun (WGS) entry which is preliminary data.</text>
</comment>
<accession>A0A7X1NYL9</accession>
<name>A0A7X1NYL9_9DEIO</name>
<dbReference type="EMBL" id="WBSL01000017">
    <property type="protein sequence ID" value="MPY68182.1"/>
    <property type="molecule type" value="Genomic_DNA"/>
</dbReference>
<organism evidence="2 3">
    <name type="scientific">Deinococcus terrestris</name>
    <dbReference type="NCBI Taxonomy" id="2651870"/>
    <lineage>
        <taxon>Bacteria</taxon>
        <taxon>Thermotogati</taxon>
        <taxon>Deinococcota</taxon>
        <taxon>Deinococci</taxon>
        <taxon>Deinococcales</taxon>
        <taxon>Deinococcaceae</taxon>
        <taxon>Deinococcus</taxon>
    </lineage>
</organism>
<dbReference type="Proteomes" id="UP000484842">
    <property type="component" value="Unassembled WGS sequence"/>
</dbReference>
<feature type="signal peptide" evidence="1">
    <location>
        <begin position="1"/>
        <end position="30"/>
    </location>
</feature>
<feature type="chain" id="PRO_5030888366" evidence="1">
    <location>
        <begin position="31"/>
        <end position="245"/>
    </location>
</feature>
<dbReference type="AlphaFoldDB" id="A0A7X1NYL9"/>
<evidence type="ECO:0000256" key="1">
    <source>
        <dbReference type="SAM" id="SignalP"/>
    </source>
</evidence>
<reference evidence="2 3" key="1">
    <citation type="submission" date="2019-10" db="EMBL/GenBank/DDBJ databases">
        <title>Deinococcus sp. isolated from soil.</title>
        <authorList>
            <person name="Li Y."/>
            <person name="Wang J."/>
        </authorList>
    </citation>
    <scope>NUCLEOTIDE SEQUENCE [LARGE SCALE GENOMIC DNA]</scope>
    <source>
        <strain evidence="2 3">SDU3-2</strain>
    </source>
</reference>
<gene>
    <name evidence="2" type="ORF">F8S09_16120</name>
</gene>
<protein>
    <submittedName>
        <fullName evidence="2">Uncharacterized protein</fullName>
    </submittedName>
</protein>
<keyword evidence="1" id="KW-0732">Signal</keyword>